<dbReference type="InterPro" id="IPR051831">
    <property type="entry name" value="Bromodomain_contain_prot"/>
</dbReference>
<dbReference type="Proteomes" id="UP000306102">
    <property type="component" value="Unassembled WGS sequence"/>
</dbReference>
<dbReference type="PANTHER" id="PTHR22881">
    <property type="entry name" value="BROMODOMAIN CONTAINING PROTEIN"/>
    <property type="match status" value="1"/>
</dbReference>
<evidence type="ECO:0000256" key="1">
    <source>
        <dbReference type="SAM" id="MobiDB-lite"/>
    </source>
</evidence>
<feature type="compositionally biased region" description="Polar residues" evidence="1">
    <location>
        <begin position="314"/>
        <end position="326"/>
    </location>
</feature>
<protein>
    <submittedName>
        <fullName evidence="2">Uncharacterized protein</fullName>
    </submittedName>
</protein>
<name>A0A4S4DMV3_CAMSN</name>
<feature type="compositionally biased region" description="Basic and acidic residues" evidence="1">
    <location>
        <begin position="103"/>
        <end position="119"/>
    </location>
</feature>
<accession>A0A4S4DMV3</accession>
<feature type="region of interest" description="Disordered" evidence="1">
    <location>
        <begin position="143"/>
        <end position="164"/>
    </location>
</feature>
<reference evidence="2 3" key="1">
    <citation type="journal article" date="2018" name="Proc. Natl. Acad. Sci. U.S.A.">
        <title>Draft genome sequence of Camellia sinensis var. sinensis provides insights into the evolution of the tea genome and tea quality.</title>
        <authorList>
            <person name="Wei C."/>
            <person name="Yang H."/>
            <person name="Wang S."/>
            <person name="Zhao J."/>
            <person name="Liu C."/>
            <person name="Gao L."/>
            <person name="Xia E."/>
            <person name="Lu Y."/>
            <person name="Tai Y."/>
            <person name="She G."/>
            <person name="Sun J."/>
            <person name="Cao H."/>
            <person name="Tong W."/>
            <person name="Gao Q."/>
            <person name="Li Y."/>
            <person name="Deng W."/>
            <person name="Jiang X."/>
            <person name="Wang W."/>
            <person name="Chen Q."/>
            <person name="Zhang S."/>
            <person name="Li H."/>
            <person name="Wu J."/>
            <person name="Wang P."/>
            <person name="Li P."/>
            <person name="Shi C."/>
            <person name="Zheng F."/>
            <person name="Jian J."/>
            <person name="Huang B."/>
            <person name="Shan D."/>
            <person name="Shi M."/>
            <person name="Fang C."/>
            <person name="Yue Y."/>
            <person name="Li F."/>
            <person name="Li D."/>
            <person name="Wei S."/>
            <person name="Han B."/>
            <person name="Jiang C."/>
            <person name="Yin Y."/>
            <person name="Xia T."/>
            <person name="Zhang Z."/>
            <person name="Bennetzen J.L."/>
            <person name="Zhao S."/>
            <person name="Wan X."/>
        </authorList>
    </citation>
    <scope>NUCLEOTIDE SEQUENCE [LARGE SCALE GENOMIC DNA]</scope>
    <source>
        <strain evidence="3">cv. Shuchazao</strain>
        <tissue evidence="2">Leaf</tissue>
    </source>
</reference>
<evidence type="ECO:0000313" key="3">
    <source>
        <dbReference type="Proteomes" id="UP000306102"/>
    </source>
</evidence>
<comment type="caution">
    <text evidence="2">The sequence shown here is derived from an EMBL/GenBank/DDBJ whole genome shotgun (WGS) entry which is preliminary data.</text>
</comment>
<feature type="region of interest" description="Disordered" evidence="1">
    <location>
        <begin position="294"/>
        <end position="329"/>
    </location>
</feature>
<keyword evidence="3" id="KW-1185">Reference proteome</keyword>
<dbReference type="PANTHER" id="PTHR22881:SF26">
    <property type="entry name" value="BROMODOMAIN CONTAINING PROTEIN, EXPRESSED"/>
    <property type="match status" value="1"/>
</dbReference>
<sequence>MNIIQPIVLFPESDQPLVIKPEGSAKLDDNATSTGQPLVMSLVPFMPEKRILELVLDILQRRDTYEIFAEPVDPKEARAIYDLAKKVFHVLKTDFENFESEFSETRRRSSRRPQGEDKGLNFNSSPRFATNVRSSCMTTDVSSKGTRCSLNGPSNPRRNIQGKPRFSCTRVDTREHDFPPAGVSWLGVLHPREGRCHCRNAMEAGHYWLLPRGQVLGMMGVGLEVAGSFLEEGVAVNAVGELGEILWWVVWVRGVGLGIGNVVLRSHGSSCDHPPWWVAGRDYQEWVSSDNEHNCQTEQKGFPQTAPTDDAASSRRNGSDRSTLPQLVSEKPNPVRDLHKRSLPVDVGDSLLAKCLGVIGVWCNARFHECWALVFESWIGP</sequence>
<feature type="region of interest" description="Disordered" evidence="1">
    <location>
        <begin position="102"/>
        <end position="124"/>
    </location>
</feature>
<dbReference type="STRING" id="542762.A0A4S4DMV3"/>
<proteinExistence type="predicted"/>
<feature type="compositionally biased region" description="Polar residues" evidence="1">
    <location>
        <begin position="143"/>
        <end position="158"/>
    </location>
</feature>
<dbReference type="AlphaFoldDB" id="A0A4S4DMV3"/>
<organism evidence="2 3">
    <name type="scientific">Camellia sinensis var. sinensis</name>
    <name type="common">China tea</name>
    <dbReference type="NCBI Taxonomy" id="542762"/>
    <lineage>
        <taxon>Eukaryota</taxon>
        <taxon>Viridiplantae</taxon>
        <taxon>Streptophyta</taxon>
        <taxon>Embryophyta</taxon>
        <taxon>Tracheophyta</taxon>
        <taxon>Spermatophyta</taxon>
        <taxon>Magnoliopsida</taxon>
        <taxon>eudicotyledons</taxon>
        <taxon>Gunneridae</taxon>
        <taxon>Pentapetalae</taxon>
        <taxon>asterids</taxon>
        <taxon>Ericales</taxon>
        <taxon>Theaceae</taxon>
        <taxon>Camellia</taxon>
    </lineage>
</organism>
<dbReference type="EMBL" id="SDRB02010792">
    <property type="protein sequence ID" value="THG04299.1"/>
    <property type="molecule type" value="Genomic_DNA"/>
</dbReference>
<gene>
    <name evidence="2" type="ORF">TEA_000763</name>
</gene>
<evidence type="ECO:0000313" key="2">
    <source>
        <dbReference type="EMBL" id="THG04299.1"/>
    </source>
</evidence>